<organism evidence="4 5">
    <name type="scientific">Candidatus Blautia merdavium</name>
    <dbReference type="NCBI Taxonomy" id="2838494"/>
    <lineage>
        <taxon>Bacteria</taxon>
        <taxon>Bacillati</taxon>
        <taxon>Bacillota</taxon>
        <taxon>Clostridia</taxon>
        <taxon>Lachnospirales</taxon>
        <taxon>Lachnospiraceae</taxon>
        <taxon>Blautia</taxon>
    </lineage>
</organism>
<reference evidence="4" key="1">
    <citation type="journal article" date="2021" name="PeerJ">
        <title>Extensive microbial diversity within the chicken gut microbiome revealed by metagenomics and culture.</title>
        <authorList>
            <person name="Gilroy R."/>
            <person name="Ravi A."/>
            <person name="Getino M."/>
            <person name="Pursley I."/>
            <person name="Horton D.L."/>
            <person name="Alikhan N.F."/>
            <person name="Baker D."/>
            <person name="Gharbi K."/>
            <person name="Hall N."/>
            <person name="Watson M."/>
            <person name="Adriaenssens E.M."/>
            <person name="Foster-Nyarko E."/>
            <person name="Jarju S."/>
            <person name="Secka A."/>
            <person name="Antonio M."/>
            <person name="Oren A."/>
            <person name="Chaudhuri R.R."/>
            <person name="La Ragione R."/>
            <person name="Hildebrand F."/>
            <person name="Pallen M.J."/>
        </authorList>
    </citation>
    <scope>NUCLEOTIDE SEQUENCE</scope>
    <source>
        <strain evidence="4">ChiBcec2-3848</strain>
    </source>
</reference>
<dbReference type="EMBL" id="DWVZ01000214">
    <property type="protein sequence ID" value="HJC64883.1"/>
    <property type="molecule type" value="Genomic_DNA"/>
</dbReference>
<proteinExistence type="predicted"/>
<comment type="caution">
    <text evidence="4">The sequence shown here is derived from an EMBL/GenBank/DDBJ whole genome shotgun (WGS) entry which is preliminary data.</text>
</comment>
<keyword evidence="1" id="KW-0808">Transferase</keyword>
<dbReference type="PANTHER" id="PTHR43420:SF12">
    <property type="entry name" value="N-ACETYLTRANSFERASE DOMAIN-CONTAINING PROTEIN"/>
    <property type="match status" value="1"/>
</dbReference>
<dbReference type="SUPFAM" id="SSF55729">
    <property type="entry name" value="Acyl-CoA N-acyltransferases (Nat)"/>
    <property type="match status" value="2"/>
</dbReference>
<dbReference type="PROSITE" id="PS51186">
    <property type="entry name" value="GNAT"/>
    <property type="match status" value="2"/>
</dbReference>
<dbReference type="Proteomes" id="UP000823886">
    <property type="component" value="Unassembled WGS sequence"/>
</dbReference>
<name>A0A9D2PR52_9FIRM</name>
<dbReference type="PANTHER" id="PTHR43420">
    <property type="entry name" value="ACETYLTRANSFERASE"/>
    <property type="match status" value="1"/>
</dbReference>
<dbReference type="Gene3D" id="3.40.630.30">
    <property type="match status" value="1"/>
</dbReference>
<dbReference type="InterPro" id="IPR050680">
    <property type="entry name" value="YpeA/RimI_acetyltransf"/>
</dbReference>
<dbReference type="GO" id="GO:0016747">
    <property type="term" value="F:acyltransferase activity, transferring groups other than amino-acyl groups"/>
    <property type="evidence" value="ECO:0007669"/>
    <property type="project" value="InterPro"/>
</dbReference>
<sequence length="284" mass="32859">MECYKSLNEIQKEEIQEFIDQCSRFDHTCQEVYLGSEFQAYPDMHYFYLEREEEKLTGFLYLYADQKTTAEVSAWVDPQKRRRGIFTRLLGAALEEMKKFSYQKLLFKTEKAFSGAEKILEKYPVTLSHQEFHMLADPQAETAEREIPGFSIREAKEEELGTLAEIMEAAFAEEDFEAKEHVKATYRAETALLFTALYREVPVGCVAVDTSGKSNYLYALCIDPKAQGKGYGRKMLCQAIKKLRSYSQKKISLDVDEENQTALPLYESCGFRQVSHLVYYAMKL</sequence>
<evidence type="ECO:0000313" key="5">
    <source>
        <dbReference type="Proteomes" id="UP000823886"/>
    </source>
</evidence>
<accession>A0A9D2PR52</accession>
<dbReference type="Pfam" id="PF00583">
    <property type="entry name" value="Acetyltransf_1"/>
    <property type="match status" value="2"/>
</dbReference>
<dbReference type="InterPro" id="IPR000182">
    <property type="entry name" value="GNAT_dom"/>
</dbReference>
<keyword evidence="2" id="KW-0012">Acyltransferase</keyword>
<evidence type="ECO:0000256" key="2">
    <source>
        <dbReference type="ARBA" id="ARBA00023315"/>
    </source>
</evidence>
<gene>
    <name evidence="4" type="ORF">H9753_14915</name>
</gene>
<protein>
    <submittedName>
        <fullName evidence="4">GNAT family N-acetyltransferase</fullName>
    </submittedName>
</protein>
<evidence type="ECO:0000313" key="4">
    <source>
        <dbReference type="EMBL" id="HJC64883.1"/>
    </source>
</evidence>
<feature type="domain" description="N-acetyltransferase" evidence="3">
    <location>
        <begin position="2"/>
        <end position="137"/>
    </location>
</feature>
<dbReference type="AlphaFoldDB" id="A0A9D2PR52"/>
<feature type="domain" description="N-acetyltransferase" evidence="3">
    <location>
        <begin position="150"/>
        <end position="284"/>
    </location>
</feature>
<evidence type="ECO:0000256" key="1">
    <source>
        <dbReference type="ARBA" id="ARBA00022679"/>
    </source>
</evidence>
<dbReference type="CDD" id="cd04301">
    <property type="entry name" value="NAT_SF"/>
    <property type="match status" value="2"/>
</dbReference>
<evidence type="ECO:0000259" key="3">
    <source>
        <dbReference type="PROSITE" id="PS51186"/>
    </source>
</evidence>
<reference evidence="4" key="2">
    <citation type="submission" date="2021-04" db="EMBL/GenBank/DDBJ databases">
        <authorList>
            <person name="Gilroy R."/>
        </authorList>
    </citation>
    <scope>NUCLEOTIDE SEQUENCE</scope>
    <source>
        <strain evidence="4">ChiBcec2-3848</strain>
    </source>
</reference>
<dbReference type="InterPro" id="IPR016181">
    <property type="entry name" value="Acyl_CoA_acyltransferase"/>
</dbReference>